<dbReference type="Proteomes" id="UP000267251">
    <property type="component" value="Unassembled WGS sequence"/>
</dbReference>
<sequence>MSHVTPENLWSESKKTIEVLEQAPVQTESLIQLCGVYRRLIAREQRIDQLDSMAIDLLIGLTEPLQALVSHGDLVECTSLDSLTAEGLGIAQGLQKFLLNYHAQGVLYRACNWISSWNERSVETFLNQLDGFDDGVIRYIAKYLRAPASIDRPERERQSNGIALEGKVQEEDKVQVDDLPDVGAAPGPKFNPRDGSLLGRKFVLLNTPILGTSDADVIWKAKNKRICTEVALKFYRVEERFEKECQALKDLGSAECKHIPTIITTFKGKTETEGWESYNCLVMDFCEVPLSEFIHQTRGPELTIHYIKMVISDISDALLAVHRTGYVHCNVKPENVLQKRNPGALVPTWMLVDFDSATRINEPMRMTGGVNYVAPEVAENELLDQESTAFPAIDAYALGRILQFMMTPIGWWPRVKDTDEEKMRYLSEMTEIKVKQTGSVDEHTARAINHLIHRDPDMRRDIERFRNSTFIGGGSDTKEMDDLKKDTDVARAVHQQMKTMQSSVGNISQGMSDIKLGVDTAVNKMDDIMDSVQAMRNQALNMAVNVVPRLFLLIPDPSRNILNVSDWGRDHFTFVFMCECENPHPGYHPGYKLSEPKKFLVKYGPHIRLVLQMTLTAVSVAGKVAGIPTLFPPGTMDALQSIGKSGEELFARVEAFSKKLAVIGTELDKASVVDPVMSQTGGQGKKAYGTFSEKDMRAIEAYLESKDPSRSLGNLRRCTHRKSGAVRWLCDDHLDSGEYLVANTEEE</sequence>
<dbReference type="AlphaFoldDB" id="A0A4P9Y4N1"/>
<dbReference type="Pfam" id="PF00069">
    <property type="entry name" value="Pkinase"/>
    <property type="match status" value="1"/>
</dbReference>
<dbReference type="PANTHER" id="PTHR24347">
    <property type="entry name" value="SERINE/THREONINE-PROTEIN KINASE"/>
    <property type="match status" value="1"/>
</dbReference>
<keyword evidence="2" id="KW-0418">Kinase</keyword>
<evidence type="ECO:0000313" key="2">
    <source>
        <dbReference type="EMBL" id="RKP13875.1"/>
    </source>
</evidence>
<reference evidence="3" key="1">
    <citation type="journal article" date="2018" name="Nat. Microbiol.">
        <title>Leveraging single-cell genomics to expand the fungal tree of life.</title>
        <authorList>
            <person name="Ahrendt S.R."/>
            <person name="Quandt C.A."/>
            <person name="Ciobanu D."/>
            <person name="Clum A."/>
            <person name="Salamov A."/>
            <person name="Andreopoulos B."/>
            <person name="Cheng J.F."/>
            <person name="Woyke T."/>
            <person name="Pelin A."/>
            <person name="Henrissat B."/>
            <person name="Reynolds N.K."/>
            <person name="Benny G.L."/>
            <person name="Smith M.E."/>
            <person name="James T.Y."/>
            <person name="Grigoriev I.V."/>
        </authorList>
    </citation>
    <scope>NUCLEOTIDE SEQUENCE [LARGE SCALE GENOMIC DNA]</scope>
</reference>
<dbReference type="GO" id="GO:0005524">
    <property type="term" value="F:ATP binding"/>
    <property type="evidence" value="ECO:0007669"/>
    <property type="project" value="InterPro"/>
</dbReference>
<keyword evidence="3" id="KW-1185">Reference proteome</keyword>
<dbReference type="GO" id="GO:0004672">
    <property type="term" value="F:protein kinase activity"/>
    <property type="evidence" value="ECO:0007669"/>
    <property type="project" value="InterPro"/>
</dbReference>
<dbReference type="SUPFAM" id="SSF56112">
    <property type="entry name" value="Protein kinase-like (PK-like)"/>
    <property type="match status" value="1"/>
</dbReference>
<accession>A0A4P9Y4N1</accession>
<dbReference type="PROSITE" id="PS50011">
    <property type="entry name" value="PROTEIN_KINASE_DOM"/>
    <property type="match status" value="1"/>
</dbReference>
<name>A0A4P9Y4N1_9FUNG</name>
<protein>
    <submittedName>
        <fullName evidence="2">Kinase-like domain-containing protein</fullName>
    </submittedName>
</protein>
<organism evidence="2 3">
    <name type="scientific">Piptocephalis cylindrospora</name>
    <dbReference type="NCBI Taxonomy" id="1907219"/>
    <lineage>
        <taxon>Eukaryota</taxon>
        <taxon>Fungi</taxon>
        <taxon>Fungi incertae sedis</taxon>
        <taxon>Zoopagomycota</taxon>
        <taxon>Zoopagomycotina</taxon>
        <taxon>Zoopagomycetes</taxon>
        <taxon>Zoopagales</taxon>
        <taxon>Piptocephalidaceae</taxon>
        <taxon>Piptocephalis</taxon>
    </lineage>
</organism>
<keyword evidence="2" id="KW-0808">Transferase</keyword>
<dbReference type="Gene3D" id="1.10.510.10">
    <property type="entry name" value="Transferase(Phosphotransferase) domain 1"/>
    <property type="match status" value="1"/>
</dbReference>
<proteinExistence type="predicted"/>
<feature type="domain" description="Protein kinase" evidence="1">
    <location>
        <begin position="204"/>
        <end position="471"/>
    </location>
</feature>
<dbReference type="EMBL" id="KZ987927">
    <property type="protein sequence ID" value="RKP13875.1"/>
    <property type="molecule type" value="Genomic_DNA"/>
</dbReference>
<dbReference type="SMART" id="SM00220">
    <property type="entry name" value="S_TKc"/>
    <property type="match status" value="1"/>
</dbReference>
<dbReference type="InterPro" id="IPR011009">
    <property type="entry name" value="Kinase-like_dom_sf"/>
</dbReference>
<dbReference type="OrthoDB" id="546350at2759"/>
<dbReference type="InterPro" id="IPR000719">
    <property type="entry name" value="Prot_kinase_dom"/>
</dbReference>
<evidence type="ECO:0000313" key="3">
    <source>
        <dbReference type="Proteomes" id="UP000267251"/>
    </source>
</evidence>
<gene>
    <name evidence="2" type="ORF">BJ684DRAFT_15764</name>
</gene>
<evidence type="ECO:0000259" key="1">
    <source>
        <dbReference type="PROSITE" id="PS50011"/>
    </source>
</evidence>